<comment type="caution">
    <text evidence="1">The sequence shown here is derived from an EMBL/GenBank/DDBJ whole genome shotgun (WGS) entry which is preliminary data.</text>
</comment>
<evidence type="ECO:0000313" key="2">
    <source>
        <dbReference type="Proteomes" id="UP001140949"/>
    </source>
</evidence>
<proteinExistence type="predicted"/>
<name>A0AAX6IHY9_IRIPA</name>
<sequence>MRMSTRKLMIVELRHSKWQVLINIENIRLCHFDYNIESLTITVGLPLQGCCFSE</sequence>
<reference evidence="1" key="1">
    <citation type="journal article" date="2023" name="GigaByte">
        <title>Genome assembly of the bearded iris, Iris pallida Lam.</title>
        <authorList>
            <person name="Bruccoleri R.E."/>
            <person name="Oakeley E.J."/>
            <person name="Faust A.M.E."/>
            <person name="Altorfer M."/>
            <person name="Dessus-Babus S."/>
            <person name="Burckhardt D."/>
            <person name="Oertli M."/>
            <person name="Naumann U."/>
            <person name="Petersen F."/>
            <person name="Wong J."/>
        </authorList>
    </citation>
    <scope>NUCLEOTIDE SEQUENCE</scope>
    <source>
        <strain evidence="1">GSM-AAB239-AS_SAM_17_03QT</strain>
    </source>
</reference>
<dbReference type="Proteomes" id="UP001140949">
    <property type="component" value="Unassembled WGS sequence"/>
</dbReference>
<gene>
    <name evidence="1" type="ORF">M6B38_252665</name>
</gene>
<protein>
    <submittedName>
        <fullName evidence="1">Short-chain dehydrogenase reductase 3a-like</fullName>
    </submittedName>
</protein>
<keyword evidence="2" id="KW-1185">Reference proteome</keyword>
<organism evidence="1 2">
    <name type="scientific">Iris pallida</name>
    <name type="common">Sweet iris</name>
    <dbReference type="NCBI Taxonomy" id="29817"/>
    <lineage>
        <taxon>Eukaryota</taxon>
        <taxon>Viridiplantae</taxon>
        <taxon>Streptophyta</taxon>
        <taxon>Embryophyta</taxon>
        <taxon>Tracheophyta</taxon>
        <taxon>Spermatophyta</taxon>
        <taxon>Magnoliopsida</taxon>
        <taxon>Liliopsida</taxon>
        <taxon>Asparagales</taxon>
        <taxon>Iridaceae</taxon>
        <taxon>Iridoideae</taxon>
        <taxon>Irideae</taxon>
        <taxon>Iris</taxon>
    </lineage>
</organism>
<dbReference type="AlphaFoldDB" id="A0AAX6IHY9"/>
<evidence type="ECO:0000313" key="1">
    <source>
        <dbReference type="EMBL" id="KAJ6852859.1"/>
    </source>
</evidence>
<dbReference type="EMBL" id="JANAVB010001400">
    <property type="protein sequence ID" value="KAJ6852859.1"/>
    <property type="molecule type" value="Genomic_DNA"/>
</dbReference>
<accession>A0AAX6IHY9</accession>
<reference evidence="1" key="2">
    <citation type="submission" date="2023-04" db="EMBL/GenBank/DDBJ databases">
        <authorList>
            <person name="Bruccoleri R.E."/>
            <person name="Oakeley E.J."/>
            <person name="Faust A.-M."/>
            <person name="Dessus-Babus S."/>
            <person name="Altorfer M."/>
            <person name="Burckhardt D."/>
            <person name="Oertli M."/>
            <person name="Naumann U."/>
            <person name="Petersen F."/>
            <person name="Wong J."/>
        </authorList>
    </citation>
    <scope>NUCLEOTIDE SEQUENCE</scope>
    <source>
        <strain evidence="1">GSM-AAB239-AS_SAM_17_03QT</strain>
        <tissue evidence="1">Leaf</tissue>
    </source>
</reference>